<evidence type="ECO:0000256" key="4">
    <source>
        <dbReference type="ARBA" id="ARBA00022679"/>
    </source>
</evidence>
<evidence type="ECO:0000256" key="9">
    <source>
        <dbReference type="SAM" id="Phobius"/>
    </source>
</evidence>
<dbReference type="GO" id="GO:0005524">
    <property type="term" value="F:ATP binding"/>
    <property type="evidence" value="ECO:0007669"/>
    <property type="project" value="UniProtKB-KW"/>
</dbReference>
<sequence length="398" mass="41989">MDRSWMRRIRADLAPGAGTPLLPTRLGWLPHALAGLYGVFLAGFSWHTLIEDFGVPNPLAGALSVAQALALPLCLYWPMSGWWLSLAVGMAISLAGGTLWPGPAFAVHLNVLALAGARVRPRVLVEMWVLTLATGFGVAFVVPGREAIVTMPLLAGAVLAVVGALRGRSEALRRLARAERLRGEERDRLVLLEERARIARELHDVVAHHMSVIAVQAEAAPYRVADPPPELVRGFETIRGGALAAMTELHRVLGLLRDESGTAEPVPQPTLDHLPELVTGVREAGLPVALAVSGDPRPLPPGVALSAYRIVQEALSNVLRHAPGAEVRVEIDHLGDRLELRVANGPSPAGAPGSPPGHGLLGMRERAAMLGGSLRTGPLPDGGYEVAAVLPGAGEEAP</sequence>
<evidence type="ECO:0000313" key="13">
    <source>
        <dbReference type="Proteomes" id="UP000251891"/>
    </source>
</evidence>
<evidence type="ECO:0000259" key="11">
    <source>
        <dbReference type="Pfam" id="PF07730"/>
    </source>
</evidence>
<evidence type="ECO:0000313" key="12">
    <source>
        <dbReference type="EMBL" id="RAY14587.1"/>
    </source>
</evidence>
<keyword evidence="9" id="KW-1133">Transmembrane helix</keyword>
<dbReference type="InterPro" id="IPR050482">
    <property type="entry name" value="Sensor_HK_TwoCompSys"/>
</dbReference>
<gene>
    <name evidence="12" type="ORF">DPM19_12515</name>
</gene>
<feature type="transmembrane region" description="Helical" evidence="9">
    <location>
        <begin position="84"/>
        <end position="111"/>
    </location>
</feature>
<dbReference type="EMBL" id="QLYX01000005">
    <property type="protein sequence ID" value="RAY14587.1"/>
    <property type="molecule type" value="Genomic_DNA"/>
</dbReference>
<dbReference type="Pfam" id="PF02518">
    <property type="entry name" value="HATPase_c"/>
    <property type="match status" value="1"/>
</dbReference>
<dbReference type="Proteomes" id="UP000251891">
    <property type="component" value="Unassembled WGS sequence"/>
</dbReference>
<dbReference type="RefSeq" id="WP_111866586.1">
    <property type="nucleotide sequence ID" value="NZ_QLYX01000005.1"/>
</dbReference>
<dbReference type="InterPro" id="IPR036890">
    <property type="entry name" value="HATPase_C_sf"/>
</dbReference>
<name>A0A365H677_9ACTN</name>
<dbReference type="GO" id="GO:0016020">
    <property type="term" value="C:membrane"/>
    <property type="evidence" value="ECO:0007669"/>
    <property type="project" value="InterPro"/>
</dbReference>
<feature type="domain" description="Signal transduction histidine kinase subgroup 3 dimerisation and phosphoacceptor" evidence="11">
    <location>
        <begin position="194"/>
        <end position="259"/>
    </location>
</feature>
<evidence type="ECO:0000256" key="2">
    <source>
        <dbReference type="ARBA" id="ARBA00012438"/>
    </source>
</evidence>
<keyword evidence="13" id="KW-1185">Reference proteome</keyword>
<feature type="transmembrane region" description="Helical" evidence="9">
    <location>
        <begin position="28"/>
        <end position="47"/>
    </location>
</feature>
<keyword evidence="3" id="KW-0597">Phosphoprotein</keyword>
<proteinExistence type="predicted"/>
<dbReference type="GO" id="GO:0000155">
    <property type="term" value="F:phosphorelay sensor kinase activity"/>
    <property type="evidence" value="ECO:0007669"/>
    <property type="project" value="InterPro"/>
</dbReference>
<dbReference type="GO" id="GO:0046983">
    <property type="term" value="F:protein dimerization activity"/>
    <property type="evidence" value="ECO:0007669"/>
    <property type="project" value="InterPro"/>
</dbReference>
<dbReference type="SUPFAM" id="SSF55874">
    <property type="entry name" value="ATPase domain of HSP90 chaperone/DNA topoisomerase II/histidine kinase"/>
    <property type="match status" value="1"/>
</dbReference>
<evidence type="ECO:0000256" key="6">
    <source>
        <dbReference type="ARBA" id="ARBA00022777"/>
    </source>
</evidence>
<keyword evidence="7" id="KW-0067">ATP-binding</keyword>
<dbReference type="OrthoDB" id="3288457at2"/>
<dbReference type="AlphaFoldDB" id="A0A365H677"/>
<dbReference type="InterPro" id="IPR003594">
    <property type="entry name" value="HATPase_dom"/>
</dbReference>
<organism evidence="12 13">
    <name type="scientific">Actinomadura craniellae</name>
    <dbReference type="NCBI Taxonomy" id="2231787"/>
    <lineage>
        <taxon>Bacteria</taxon>
        <taxon>Bacillati</taxon>
        <taxon>Actinomycetota</taxon>
        <taxon>Actinomycetes</taxon>
        <taxon>Streptosporangiales</taxon>
        <taxon>Thermomonosporaceae</taxon>
        <taxon>Actinomadura</taxon>
    </lineage>
</organism>
<dbReference type="PANTHER" id="PTHR24421">
    <property type="entry name" value="NITRATE/NITRITE SENSOR PROTEIN NARX-RELATED"/>
    <property type="match status" value="1"/>
</dbReference>
<evidence type="ECO:0000256" key="3">
    <source>
        <dbReference type="ARBA" id="ARBA00022553"/>
    </source>
</evidence>
<evidence type="ECO:0000256" key="5">
    <source>
        <dbReference type="ARBA" id="ARBA00022741"/>
    </source>
</evidence>
<keyword evidence="9" id="KW-0812">Transmembrane</keyword>
<keyword evidence="9" id="KW-0472">Membrane</keyword>
<dbReference type="InterPro" id="IPR011712">
    <property type="entry name" value="Sig_transdc_His_kin_sub3_dim/P"/>
</dbReference>
<evidence type="ECO:0000259" key="10">
    <source>
        <dbReference type="Pfam" id="PF02518"/>
    </source>
</evidence>
<accession>A0A365H677</accession>
<feature type="transmembrane region" description="Helical" evidence="9">
    <location>
        <begin position="123"/>
        <end position="142"/>
    </location>
</feature>
<evidence type="ECO:0000256" key="8">
    <source>
        <dbReference type="ARBA" id="ARBA00023012"/>
    </source>
</evidence>
<dbReference type="Gene3D" id="1.20.5.1930">
    <property type="match status" value="1"/>
</dbReference>
<feature type="transmembrane region" description="Helical" evidence="9">
    <location>
        <begin position="148"/>
        <end position="165"/>
    </location>
</feature>
<dbReference type="CDD" id="cd16917">
    <property type="entry name" value="HATPase_UhpB-NarQ-NarX-like"/>
    <property type="match status" value="1"/>
</dbReference>
<comment type="catalytic activity">
    <reaction evidence="1">
        <text>ATP + protein L-histidine = ADP + protein N-phospho-L-histidine.</text>
        <dbReference type="EC" id="2.7.13.3"/>
    </reaction>
</comment>
<dbReference type="Gene3D" id="3.30.565.10">
    <property type="entry name" value="Histidine kinase-like ATPase, C-terminal domain"/>
    <property type="match status" value="1"/>
</dbReference>
<keyword evidence="8" id="KW-0902">Two-component regulatory system</keyword>
<dbReference type="EC" id="2.7.13.3" evidence="2"/>
<evidence type="ECO:0000256" key="1">
    <source>
        <dbReference type="ARBA" id="ARBA00000085"/>
    </source>
</evidence>
<keyword evidence="6 12" id="KW-0418">Kinase</keyword>
<evidence type="ECO:0000256" key="7">
    <source>
        <dbReference type="ARBA" id="ARBA00022840"/>
    </source>
</evidence>
<protein>
    <recommendedName>
        <fullName evidence="2">histidine kinase</fullName>
        <ecNumber evidence="2">2.7.13.3</ecNumber>
    </recommendedName>
</protein>
<reference evidence="12 13" key="1">
    <citation type="submission" date="2018-06" db="EMBL/GenBank/DDBJ databases">
        <title>Actinomadura craniellae sp. nov. isolated from marine sponge Craniella sp.</title>
        <authorList>
            <person name="Li L."/>
            <person name="Xu Q.H."/>
            <person name="Lin H.W."/>
            <person name="Lu Y.H."/>
        </authorList>
    </citation>
    <scope>NUCLEOTIDE SEQUENCE [LARGE SCALE GENOMIC DNA]</scope>
    <source>
        <strain evidence="12 13">LHW63021</strain>
    </source>
</reference>
<dbReference type="Pfam" id="PF07730">
    <property type="entry name" value="HisKA_3"/>
    <property type="match status" value="1"/>
</dbReference>
<feature type="domain" description="Histidine kinase/HSP90-like ATPase" evidence="10">
    <location>
        <begin position="304"/>
        <end position="391"/>
    </location>
</feature>
<keyword evidence="5" id="KW-0547">Nucleotide-binding</keyword>
<dbReference type="PANTHER" id="PTHR24421:SF10">
    <property type="entry name" value="NITRATE_NITRITE SENSOR PROTEIN NARQ"/>
    <property type="match status" value="1"/>
</dbReference>
<keyword evidence="4" id="KW-0808">Transferase</keyword>
<comment type="caution">
    <text evidence="12">The sequence shown here is derived from an EMBL/GenBank/DDBJ whole genome shotgun (WGS) entry which is preliminary data.</text>
</comment>